<dbReference type="Proteomes" id="UP000676506">
    <property type="component" value="Chromosome 1"/>
</dbReference>
<protein>
    <submittedName>
        <fullName evidence="1">Uncharacterized protein</fullName>
    </submittedName>
</protein>
<sequence length="88" mass="9979">MASFQDPQKHFAPVEVVERLLMLCQEEHAPAVLYLVSDFDLALYLDVLGFDGYSRQSIVGRQRAIDFNRFSMNVVPSGDRGHSHTTTH</sequence>
<reference evidence="1 2" key="1">
    <citation type="submission" date="2021-03" db="EMBL/GenBank/DDBJ databases">
        <title>Genomic and phenotypic characterization of Chloracidobacterium isolates provides evidence for multiple species.</title>
        <authorList>
            <person name="Saini M.K."/>
            <person name="Costas A.M.G."/>
            <person name="Tank M."/>
            <person name="Bryant D.A."/>
        </authorList>
    </citation>
    <scope>NUCLEOTIDE SEQUENCE [LARGE SCALE GENOMIC DNA]</scope>
    <source>
        <strain evidence="1 2">BV2-C</strain>
    </source>
</reference>
<proteinExistence type="predicted"/>
<evidence type="ECO:0000313" key="2">
    <source>
        <dbReference type="Proteomes" id="UP000676506"/>
    </source>
</evidence>
<evidence type="ECO:0000313" key="1">
    <source>
        <dbReference type="EMBL" id="QUW02359.1"/>
    </source>
</evidence>
<gene>
    <name evidence="1" type="ORF">J8C06_08320</name>
</gene>
<accession>A0ABX8B6R3</accession>
<organism evidence="1 2">
    <name type="scientific">Chloracidobacterium validum</name>
    <dbReference type="NCBI Taxonomy" id="2821543"/>
    <lineage>
        <taxon>Bacteria</taxon>
        <taxon>Pseudomonadati</taxon>
        <taxon>Acidobacteriota</taxon>
        <taxon>Terriglobia</taxon>
        <taxon>Terriglobales</taxon>
        <taxon>Acidobacteriaceae</taxon>
        <taxon>Chloracidobacterium</taxon>
    </lineage>
</organism>
<dbReference type="RefSeq" id="WP_211428249.1">
    <property type="nucleotide sequence ID" value="NZ_CP072648.1"/>
</dbReference>
<name>A0ABX8B6R3_9BACT</name>
<keyword evidence="2" id="KW-1185">Reference proteome</keyword>
<dbReference type="EMBL" id="CP072648">
    <property type="protein sequence ID" value="QUW02359.1"/>
    <property type="molecule type" value="Genomic_DNA"/>
</dbReference>